<gene>
    <name evidence="7" type="primary">sucC</name>
    <name evidence="10" type="ORF">ENS64_06770</name>
</gene>
<dbReference type="GO" id="GO:0005829">
    <property type="term" value="C:cytosol"/>
    <property type="evidence" value="ECO:0007669"/>
    <property type="project" value="TreeGrafter"/>
</dbReference>
<dbReference type="Pfam" id="PF00549">
    <property type="entry name" value="Ligase_CoA"/>
    <property type="match status" value="1"/>
</dbReference>
<feature type="binding site" evidence="7">
    <location>
        <position position="107"/>
    </location>
    <ligand>
        <name>ATP</name>
        <dbReference type="ChEBI" id="CHEBI:30616"/>
    </ligand>
</feature>
<evidence type="ECO:0000259" key="9">
    <source>
        <dbReference type="PROSITE" id="PS50975"/>
    </source>
</evidence>
<feature type="binding site" evidence="7">
    <location>
        <position position="110"/>
    </location>
    <ligand>
        <name>ATP</name>
        <dbReference type="ChEBI" id="CHEBI:30616"/>
    </ligand>
</feature>
<dbReference type="UniPathway" id="UPA00223">
    <property type="reaction ID" value="UER00999"/>
</dbReference>
<dbReference type="Pfam" id="PF08442">
    <property type="entry name" value="ATP-grasp_2"/>
    <property type="match status" value="1"/>
</dbReference>
<feature type="binding site" evidence="7">
    <location>
        <position position="207"/>
    </location>
    <ligand>
        <name>Mg(2+)</name>
        <dbReference type="ChEBI" id="CHEBI:18420"/>
    </ligand>
</feature>
<dbReference type="GO" id="GO:0000287">
    <property type="term" value="F:magnesium ion binding"/>
    <property type="evidence" value="ECO:0007669"/>
    <property type="project" value="UniProtKB-UniRule"/>
</dbReference>
<dbReference type="FunFam" id="3.40.50.261:FF:000001">
    <property type="entry name" value="Succinate--CoA ligase [ADP-forming] subunit beta"/>
    <property type="match status" value="1"/>
</dbReference>
<keyword evidence="2 7" id="KW-0816">Tricarboxylic acid cycle</keyword>
<name>A0A7C4LJZ4_9PLAN</name>
<keyword evidence="7 8" id="KW-0067">ATP-binding</keyword>
<feature type="binding site" evidence="7">
    <location>
        <position position="115"/>
    </location>
    <ligand>
        <name>ATP</name>
        <dbReference type="ChEBI" id="CHEBI:30616"/>
    </ligand>
</feature>
<dbReference type="GO" id="GO:0005524">
    <property type="term" value="F:ATP binding"/>
    <property type="evidence" value="ECO:0007669"/>
    <property type="project" value="UniProtKB-UniRule"/>
</dbReference>
<comment type="catalytic activity">
    <reaction evidence="7">
        <text>GTP + succinate + CoA = succinyl-CoA + GDP + phosphate</text>
        <dbReference type="Rhea" id="RHEA:22120"/>
        <dbReference type="ChEBI" id="CHEBI:30031"/>
        <dbReference type="ChEBI" id="CHEBI:37565"/>
        <dbReference type="ChEBI" id="CHEBI:43474"/>
        <dbReference type="ChEBI" id="CHEBI:57287"/>
        <dbReference type="ChEBI" id="CHEBI:57292"/>
        <dbReference type="ChEBI" id="CHEBI:58189"/>
    </reaction>
</comment>
<dbReference type="InterPro" id="IPR016102">
    <property type="entry name" value="Succinyl-CoA_synth-like"/>
</dbReference>
<feature type="domain" description="ATP-grasp" evidence="9">
    <location>
        <begin position="9"/>
        <end position="235"/>
    </location>
</feature>
<feature type="binding site" evidence="7">
    <location>
        <position position="46"/>
    </location>
    <ligand>
        <name>ATP</name>
        <dbReference type="ChEBI" id="CHEBI:30616"/>
    </ligand>
</feature>
<dbReference type="GO" id="GO:0006104">
    <property type="term" value="P:succinyl-CoA metabolic process"/>
    <property type="evidence" value="ECO:0007669"/>
    <property type="project" value="TreeGrafter"/>
</dbReference>
<feature type="binding site" evidence="7">
    <location>
        <position position="221"/>
    </location>
    <ligand>
        <name>Mg(2+)</name>
        <dbReference type="ChEBI" id="CHEBI:18420"/>
    </ligand>
</feature>
<dbReference type="EC" id="6.2.1.5" evidence="7"/>
<dbReference type="InterPro" id="IPR013650">
    <property type="entry name" value="ATP-grasp_succ-CoA_synth-type"/>
</dbReference>
<dbReference type="PIRSF" id="PIRSF001554">
    <property type="entry name" value="SucCS_beta"/>
    <property type="match status" value="1"/>
</dbReference>
<dbReference type="GO" id="GO:0006099">
    <property type="term" value="P:tricarboxylic acid cycle"/>
    <property type="evidence" value="ECO:0007669"/>
    <property type="project" value="UniProtKB-UniRule"/>
</dbReference>
<dbReference type="GO" id="GO:0004775">
    <property type="term" value="F:succinate-CoA ligase (ADP-forming) activity"/>
    <property type="evidence" value="ECO:0007669"/>
    <property type="project" value="UniProtKB-UniRule"/>
</dbReference>
<comment type="catalytic activity">
    <reaction evidence="7">
        <text>succinate + ATP + CoA = succinyl-CoA + ADP + phosphate</text>
        <dbReference type="Rhea" id="RHEA:17661"/>
        <dbReference type="ChEBI" id="CHEBI:30031"/>
        <dbReference type="ChEBI" id="CHEBI:30616"/>
        <dbReference type="ChEBI" id="CHEBI:43474"/>
        <dbReference type="ChEBI" id="CHEBI:57287"/>
        <dbReference type="ChEBI" id="CHEBI:57292"/>
        <dbReference type="ChEBI" id="CHEBI:456216"/>
        <dbReference type="EC" id="6.2.1.5"/>
    </reaction>
</comment>
<evidence type="ECO:0000256" key="7">
    <source>
        <dbReference type="HAMAP-Rule" id="MF_00558"/>
    </source>
</evidence>
<comment type="caution">
    <text evidence="10">The sequence shown here is derived from an EMBL/GenBank/DDBJ whole genome shotgun (WGS) entry which is preliminary data.</text>
</comment>
<dbReference type="FunFam" id="3.30.1490.20:FF:000002">
    <property type="entry name" value="Succinate--CoA ligase [ADP-forming] subunit beta"/>
    <property type="match status" value="1"/>
</dbReference>
<dbReference type="Gene3D" id="3.30.1490.20">
    <property type="entry name" value="ATP-grasp fold, A domain"/>
    <property type="match status" value="1"/>
</dbReference>
<keyword evidence="5 7" id="KW-0547">Nucleotide-binding</keyword>
<comment type="function">
    <text evidence="7">Succinyl-CoA synthetase functions in the citric acid cycle (TCA), coupling the hydrolysis of succinyl-CoA to the synthesis of either ATP or GTP and thus represents the only step of substrate-level phosphorylation in the TCA. The beta subunit provides nucleotide specificity of the enzyme and binds the substrate succinate, while the binding sites for coenzyme A and phosphate are found in the alpha subunit.</text>
</comment>
<dbReference type="GO" id="GO:0042709">
    <property type="term" value="C:succinate-CoA ligase complex"/>
    <property type="evidence" value="ECO:0007669"/>
    <property type="project" value="TreeGrafter"/>
</dbReference>
<accession>A0A7C4LJZ4</accession>
<dbReference type="InterPro" id="IPR013815">
    <property type="entry name" value="ATP_grasp_subdomain_1"/>
</dbReference>
<evidence type="ECO:0000256" key="5">
    <source>
        <dbReference type="ARBA" id="ARBA00022741"/>
    </source>
</evidence>
<protein>
    <recommendedName>
        <fullName evidence="7">Succinate--CoA ligase [ADP-forming] subunit beta</fullName>
        <ecNumber evidence="7">6.2.1.5</ecNumber>
    </recommendedName>
    <alternativeName>
        <fullName evidence="7">Succinyl-CoA synthetase subunit beta</fullName>
        <shortName evidence="7">SCS-beta</shortName>
    </alternativeName>
</protein>
<keyword evidence="6 7" id="KW-0460">Magnesium</keyword>
<keyword evidence="3 7" id="KW-0436">Ligase</keyword>
<comment type="similarity">
    <text evidence="1 7">Belongs to the succinate/malate CoA ligase beta subunit family.</text>
</comment>
<evidence type="ECO:0000313" key="10">
    <source>
        <dbReference type="EMBL" id="HGT38952.1"/>
    </source>
</evidence>
<dbReference type="AlphaFoldDB" id="A0A7C4LJZ4"/>
<feature type="binding site" evidence="7">
    <location>
        <begin position="329"/>
        <end position="331"/>
    </location>
    <ligand>
        <name>substrate</name>
        <note>ligand shared with subunit alpha</note>
    </ligand>
</feature>
<dbReference type="SUPFAM" id="SSF56059">
    <property type="entry name" value="Glutathione synthetase ATP-binding domain-like"/>
    <property type="match status" value="1"/>
</dbReference>
<evidence type="ECO:0000256" key="8">
    <source>
        <dbReference type="PROSITE-ProRule" id="PRU00409"/>
    </source>
</evidence>
<evidence type="ECO:0000256" key="6">
    <source>
        <dbReference type="ARBA" id="ARBA00022842"/>
    </source>
</evidence>
<dbReference type="SUPFAM" id="SSF52210">
    <property type="entry name" value="Succinyl-CoA synthetase domains"/>
    <property type="match status" value="1"/>
</dbReference>
<dbReference type="HAMAP" id="MF_00558">
    <property type="entry name" value="Succ_CoA_beta"/>
    <property type="match status" value="1"/>
</dbReference>
<dbReference type="NCBIfam" id="TIGR01016">
    <property type="entry name" value="sucCoAbeta"/>
    <property type="match status" value="1"/>
</dbReference>
<dbReference type="NCBIfam" id="NF001913">
    <property type="entry name" value="PRK00696.1"/>
    <property type="match status" value="1"/>
</dbReference>
<evidence type="ECO:0000256" key="4">
    <source>
        <dbReference type="ARBA" id="ARBA00022723"/>
    </source>
</evidence>
<feature type="binding site" evidence="7">
    <location>
        <position position="272"/>
    </location>
    <ligand>
        <name>substrate</name>
        <note>ligand shared with subunit alpha</note>
    </ligand>
</feature>
<comment type="pathway">
    <text evidence="7">Carbohydrate metabolism; tricarboxylic acid cycle; succinate from succinyl-CoA (ligase route): step 1/1.</text>
</comment>
<dbReference type="Gene3D" id="3.40.50.261">
    <property type="entry name" value="Succinyl-CoA synthetase domains"/>
    <property type="match status" value="1"/>
</dbReference>
<organism evidence="10">
    <name type="scientific">Schlesneria paludicola</name>
    <dbReference type="NCBI Taxonomy" id="360056"/>
    <lineage>
        <taxon>Bacteria</taxon>
        <taxon>Pseudomonadati</taxon>
        <taxon>Planctomycetota</taxon>
        <taxon>Planctomycetia</taxon>
        <taxon>Planctomycetales</taxon>
        <taxon>Planctomycetaceae</taxon>
        <taxon>Schlesneria</taxon>
    </lineage>
</organism>
<dbReference type="FunFam" id="3.30.470.20:FF:000002">
    <property type="entry name" value="Succinate--CoA ligase [ADP-forming] subunit beta"/>
    <property type="match status" value="1"/>
</dbReference>
<dbReference type="Gene3D" id="3.30.470.20">
    <property type="entry name" value="ATP-grasp fold, B domain"/>
    <property type="match status" value="1"/>
</dbReference>
<evidence type="ECO:0000256" key="3">
    <source>
        <dbReference type="ARBA" id="ARBA00022598"/>
    </source>
</evidence>
<dbReference type="InterPro" id="IPR005809">
    <property type="entry name" value="Succ_CoA_ligase-like_bsu"/>
</dbReference>
<dbReference type="InterPro" id="IPR011761">
    <property type="entry name" value="ATP-grasp"/>
</dbReference>
<evidence type="ECO:0000256" key="1">
    <source>
        <dbReference type="ARBA" id="ARBA00009182"/>
    </source>
</evidence>
<dbReference type="EMBL" id="DSVQ01000012">
    <property type="protein sequence ID" value="HGT38952.1"/>
    <property type="molecule type" value="Genomic_DNA"/>
</dbReference>
<comment type="cofactor">
    <cofactor evidence="7">
        <name>Mg(2+)</name>
        <dbReference type="ChEBI" id="CHEBI:18420"/>
    </cofactor>
    <text evidence="7">Binds 1 Mg(2+) ion per subunit.</text>
</comment>
<reference evidence="10" key="1">
    <citation type="journal article" date="2020" name="mSystems">
        <title>Genome- and Community-Level Interaction Insights into Carbon Utilization and Element Cycling Functions of Hydrothermarchaeota in Hydrothermal Sediment.</title>
        <authorList>
            <person name="Zhou Z."/>
            <person name="Liu Y."/>
            <person name="Xu W."/>
            <person name="Pan J."/>
            <person name="Luo Z.H."/>
            <person name="Li M."/>
        </authorList>
    </citation>
    <scope>NUCLEOTIDE SEQUENCE [LARGE SCALE GENOMIC DNA]</scope>
    <source>
        <strain evidence="10">SpSt-508</strain>
    </source>
</reference>
<evidence type="ECO:0000256" key="2">
    <source>
        <dbReference type="ARBA" id="ARBA00022532"/>
    </source>
</evidence>
<comment type="subunit">
    <text evidence="7">Heterotetramer of two alpha and two beta subunits.</text>
</comment>
<sequence>MKIHEYQAKQLFARAGIAVPPNVVVTTPDAAAEAFTRLGGSLAVLKSQIHAGGRGKGRFKEFPDQPGVVLVRSAEDARRQAARMLGQTLVTIQTGPEGKQVRTLLVEAGLNIARELYLGAVIDREAGEPVLIMSAEGGVSIEEVAEKHPEKILREHFDPDAGLYPYQARKLAFALGLTGAALRSAEKFLRQVCRFFLDADCSLAEINPLVVTAEGDLVALDGKVTFDDNALFRHEEYQALRDLNEEEPMEVAAQKAGLSYVKLDGNLGCLVNGAGLAMSTMDLIKLHGGEPANFLDVGGGANVEQVTEAFRIILADPHVKGILVNIFGGIMKCDTIVTALLAAYETIGITVPLVVRLEGTNVELARKMLEDSGKQIIAATDLTDAARKAVAALRA</sequence>
<dbReference type="PROSITE" id="PS50975">
    <property type="entry name" value="ATP_GRASP"/>
    <property type="match status" value="1"/>
</dbReference>
<dbReference type="PANTHER" id="PTHR11815:SF10">
    <property type="entry name" value="SUCCINATE--COA LIGASE [GDP-FORMING] SUBUNIT BETA, MITOCHONDRIAL"/>
    <property type="match status" value="1"/>
</dbReference>
<feature type="binding site" evidence="7">
    <location>
        <begin position="53"/>
        <end position="55"/>
    </location>
    <ligand>
        <name>ATP</name>
        <dbReference type="ChEBI" id="CHEBI:30616"/>
    </ligand>
</feature>
<dbReference type="InterPro" id="IPR005811">
    <property type="entry name" value="SUCC_ACL_C"/>
</dbReference>
<keyword evidence="4 7" id="KW-0479">Metal-binding</keyword>
<dbReference type="PANTHER" id="PTHR11815">
    <property type="entry name" value="SUCCINYL-COA SYNTHETASE BETA CHAIN"/>
    <property type="match status" value="1"/>
</dbReference>
<proteinExistence type="inferred from homology"/>